<dbReference type="Pfam" id="PF07568">
    <property type="entry name" value="HisKA_2"/>
    <property type="match status" value="1"/>
</dbReference>
<feature type="domain" description="Phytochrome chromophore attachment site" evidence="8">
    <location>
        <begin position="987"/>
        <end position="1127"/>
    </location>
</feature>
<dbReference type="NCBIfam" id="TIGR00229">
    <property type="entry name" value="sensory_box"/>
    <property type="match status" value="5"/>
</dbReference>
<dbReference type="RefSeq" id="WP_330482306.1">
    <property type="nucleotide sequence ID" value="NZ_JAZBJZ010000009.1"/>
</dbReference>
<dbReference type="InterPro" id="IPR035965">
    <property type="entry name" value="PAS-like_dom_sf"/>
</dbReference>
<dbReference type="Pfam" id="PF01590">
    <property type="entry name" value="GAF"/>
    <property type="match status" value="3"/>
</dbReference>
<comment type="similarity">
    <text evidence="2">In the N-terminal section; belongs to the phytochrome family.</text>
</comment>
<keyword evidence="7" id="KW-0175">Coiled coil</keyword>
<dbReference type="SMART" id="SM00065">
    <property type="entry name" value="GAF"/>
    <property type="match status" value="3"/>
</dbReference>
<dbReference type="CDD" id="cd00130">
    <property type="entry name" value="PAS"/>
    <property type="match status" value="5"/>
</dbReference>
<dbReference type="InterPro" id="IPR016132">
    <property type="entry name" value="Phyto_chromo_attachment"/>
</dbReference>
<dbReference type="Gene3D" id="3.30.450.20">
    <property type="entry name" value="PAS domain"/>
    <property type="match status" value="6"/>
</dbReference>
<feature type="domain" description="PAS" evidence="10">
    <location>
        <begin position="524"/>
        <end position="589"/>
    </location>
</feature>
<dbReference type="InterPro" id="IPR013656">
    <property type="entry name" value="PAS_4"/>
</dbReference>
<evidence type="ECO:0000259" key="8">
    <source>
        <dbReference type="PROSITE" id="PS50046"/>
    </source>
</evidence>
<evidence type="ECO:0000256" key="6">
    <source>
        <dbReference type="ARBA" id="ARBA00022777"/>
    </source>
</evidence>
<comment type="caution">
    <text evidence="12">The sequence shown here is derived from an EMBL/GenBank/DDBJ whole genome shotgun (WGS) entry which is preliminary data.</text>
</comment>
<dbReference type="GO" id="GO:0006355">
    <property type="term" value="P:regulation of DNA-templated transcription"/>
    <property type="evidence" value="ECO:0007669"/>
    <property type="project" value="InterPro"/>
</dbReference>
<evidence type="ECO:0000313" key="13">
    <source>
        <dbReference type="Proteomes" id="UP001333818"/>
    </source>
</evidence>
<dbReference type="InterPro" id="IPR013655">
    <property type="entry name" value="PAS_fold_3"/>
</dbReference>
<feature type="coiled-coil region" evidence="7">
    <location>
        <begin position="940"/>
        <end position="972"/>
    </location>
</feature>
<feature type="domain" description="PAC" evidence="11">
    <location>
        <begin position="596"/>
        <end position="648"/>
    </location>
</feature>
<dbReference type="InterPro" id="IPR029016">
    <property type="entry name" value="GAF-like_dom_sf"/>
</dbReference>
<evidence type="ECO:0000256" key="7">
    <source>
        <dbReference type="SAM" id="Coils"/>
    </source>
</evidence>
<dbReference type="Gene3D" id="3.30.565.10">
    <property type="entry name" value="Histidine kinase-like ATPase, C-terminal domain"/>
    <property type="match status" value="1"/>
</dbReference>
<dbReference type="Gene3D" id="3.30.450.40">
    <property type="match status" value="3"/>
</dbReference>
<dbReference type="Pfam" id="PF02518">
    <property type="entry name" value="HATPase_c"/>
    <property type="match status" value="1"/>
</dbReference>
<proteinExistence type="inferred from homology"/>
<dbReference type="SUPFAM" id="SSF55781">
    <property type="entry name" value="GAF domain-like"/>
    <property type="match status" value="3"/>
</dbReference>
<organism evidence="12 13">
    <name type="scientific">Tumidithrix elongata BACA0141</name>
    <dbReference type="NCBI Taxonomy" id="2716417"/>
    <lineage>
        <taxon>Bacteria</taxon>
        <taxon>Bacillati</taxon>
        <taxon>Cyanobacteriota</taxon>
        <taxon>Cyanophyceae</taxon>
        <taxon>Pseudanabaenales</taxon>
        <taxon>Pseudanabaenaceae</taxon>
        <taxon>Tumidithrix</taxon>
        <taxon>Tumidithrix elongata</taxon>
    </lineage>
</organism>
<evidence type="ECO:0000256" key="3">
    <source>
        <dbReference type="ARBA" id="ARBA00012438"/>
    </source>
</evidence>
<evidence type="ECO:0000259" key="9">
    <source>
        <dbReference type="PROSITE" id="PS50109"/>
    </source>
</evidence>
<feature type="domain" description="PAC" evidence="11">
    <location>
        <begin position="719"/>
        <end position="771"/>
    </location>
</feature>
<evidence type="ECO:0000256" key="2">
    <source>
        <dbReference type="ARBA" id="ARBA00006402"/>
    </source>
</evidence>
<accession>A0AAW9PQJ8</accession>
<dbReference type="InterPro" id="IPR005467">
    <property type="entry name" value="His_kinase_dom"/>
</dbReference>
<feature type="domain" description="PAC" evidence="11">
    <location>
        <begin position="341"/>
        <end position="392"/>
    </location>
</feature>
<name>A0AAW9PQJ8_9CYAN</name>
<dbReference type="Pfam" id="PF13426">
    <property type="entry name" value="PAS_9"/>
    <property type="match status" value="1"/>
</dbReference>
<dbReference type="PROSITE" id="PS50109">
    <property type="entry name" value="HIS_KIN"/>
    <property type="match status" value="1"/>
</dbReference>
<feature type="domain" description="Phytochrome chromophore attachment site" evidence="8">
    <location>
        <begin position="1163"/>
        <end position="1299"/>
    </location>
</feature>
<dbReference type="EC" id="2.7.13.3" evidence="3"/>
<evidence type="ECO:0000256" key="5">
    <source>
        <dbReference type="ARBA" id="ARBA00022679"/>
    </source>
</evidence>
<dbReference type="InterPro" id="IPR003018">
    <property type="entry name" value="GAF"/>
</dbReference>
<evidence type="ECO:0000256" key="4">
    <source>
        <dbReference type="ARBA" id="ARBA00022553"/>
    </source>
</evidence>
<dbReference type="InterPro" id="IPR052162">
    <property type="entry name" value="Sensor_kinase/Photoreceptor"/>
</dbReference>
<evidence type="ECO:0000259" key="10">
    <source>
        <dbReference type="PROSITE" id="PS50112"/>
    </source>
</evidence>
<sequence>MLTGTELNNILNSAIASIVCYRVYDNRDWEYAYQSAGSERLFGYTAEEIVADKALWQSCIFPEDWESKVSPIFDDISSELVRTIEYRFYHKNGSLRWISATYGAQRDQEANCWIVTGISTDINDRKAAETALAREALRVKTLLNTSFDGVVVIHQNQVVEANQRFAEMLGYTLEEITTLNVMDWETQWSLGELHETVDRWKHREGMRRIFETRHRRKDGSVFDVEISNNRMEWDGKFFDFCICRDISDRKRIEAERNHAETTLREAEERQRLILDLNQVGTWDWDLQSGDLTWNDQVFKLLGLNPKTDFASYQTFRNVIHPDDVAPFEACLSHALRSKIDYEIEYRVVLPNGSIRWLQAKAQSFYENDTPIRVLGILLDISDRKEAEIALQERDEILRKLSEQVPGFIYQYHQHPDGRAYFPYASEGIRDIYEVTPEQVKETAEGVFAVLHPADLGSVAEAIAQSARSLQLWQAQYRVILPLKGLRWLEGHAMPERLPDGSTLWHGYIWDISDRKTAEAALQKSEERYRQIVEIATEGIWMIDANSATTFVNPCITDMLGYRSEEMIGKSLFDFMDDEGREIAMRLVERRRQGITEQHDFKFQHKNGSDVWTMISTHPLMDEAGQYAGALGMLADITQRKAAENVLRQYERIVSATPDCVALIDRNYIYQVINQTYTVWNNKPHEKIVGHSVSELLGEEFFQTRSKPLLDRCLAGESNHVVESWLTYPDGKRRFVTAKYSPYIDLDGGVSGVVINVHDLTSLKQAEEALQHRTEREQGINRVFQVIRNSLDLDTIFATATAETANLLKIDRVQVMQYVPDRQCWRIVASYHPHLPDTVGLEIPEDCFECQQRELARVEYPNMPADGLFCGIPQVLAGTWLMQPLAIEGKVWGCLAVNSLQQPFHWDDEQTELVQSVADQLAIAIQQANLYHKVQLELAERQRAETALQVLNRDLERRVKERTEALKQQAEQERLLRFVTQRVHASLNYEEIINTVLTETRQTIYVDRVAIYRFDADWSGRFVAESVSEGWMPLVGPNIQTVWEDTYLQETQGGRYRNNETFAVNDIYTIGHTQCHVEILEQFQVKAYAIAPIFVRGNLWGLLAAYQNAQPRQWQNREIILIQQIAIRTAIAIQQSDLFQQVQTNLAVKGLLVEVAETINESLDLDCVSETCLKLIRQFLNCDRAIVCKLDDHGSGTIFKEDLSRSELSILGQVISDPYFSESCLDGYKQGGVIILNDLETDNIAPCYAEFLAQLQASANLAVPIFHVDKPWGLLLVNQMNSPRHWQPFEIEMLKWVALELGIASQKMELYTRLESELRQKEMLIKEVHHRVKNNLQVVSSLLNLQSASIEDPNILEPFLESQRRINVMAAIHERLYRSGNLASLNFAEYIQDLVEDVFQSYLPLNLDVQWQVEVANLDLELDIAIPCGLIVNELVSNAIKYAFPHRYAGKIDIMFTYENSRHRLAIGDNGIGFPETLDFRNTESLGMQIVCALTRQLGGTIALNREGGTTFVITF</sequence>
<dbReference type="GO" id="GO:0004673">
    <property type="term" value="F:protein histidine kinase activity"/>
    <property type="evidence" value="ECO:0007669"/>
    <property type="project" value="UniProtKB-EC"/>
</dbReference>
<dbReference type="PANTHER" id="PTHR43304:SF1">
    <property type="entry name" value="PAC DOMAIN-CONTAINING PROTEIN"/>
    <property type="match status" value="1"/>
</dbReference>
<dbReference type="Gene3D" id="2.10.70.100">
    <property type="match status" value="1"/>
</dbReference>
<evidence type="ECO:0000256" key="1">
    <source>
        <dbReference type="ARBA" id="ARBA00000085"/>
    </source>
</evidence>
<evidence type="ECO:0000313" key="12">
    <source>
        <dbReference type="EMBL" id="MEE3715882.1"/>
    </source>
</evidence>
<feature type="domain" description="PAC" evidence="11">
    <location>
        <begin position="82"/>
        <end position="134"/>
    </location>
</feature>
<comment type="catalytic activity">
    <reaction evidence="1">
        <text>ATP + protein L-histidine = ADP + protein N-phospho-L-histidine.</text>
        <dbReference type="EC" id="2.7.13.3"/>
    </reaction>
</comment>
<dbReference type="SUPFAM" id="SSF55785">
    <property type="entry name" value="PYP-like sensor domain (PAS domain)"/>
    <property type="match status" value="6"/>
</dbReference>
<reference evidence="12" key="1">
    <citation type="submission" date="2024-01" db="EMBL/GenBank/DDBJ databases">
        <title>Bank of Algae and Cyanobacteria of the Azores (BACA) strain genomes.</title>
        <authorList>
            <person name="Luz R."/>
            <person name="Cordeiro R."/>
            <person name="Fonseca A."/>
            <person name="Goncalves V."/>
        </authorList>
    </citation>
    <scope>NUCLEOTIDE SEQUENCE</scope>
    <source>
        <strain evidence="12">BACA0141</strain>
    </source>
</reference>
<dbReference type="Proteomes" id="UP001333818">
    <property type="component" value="Unassembled WGS sequence"/>
</dbReference>
<dbReference type="EMBL" id="JAZBJZ010000009">
    <property type="protein sequence ID" value="MEE3715882.1"/>
    <property type="molecule type" value="Genomic_DNA"/>
</dbReference>
<dbReference type="SUPFAM" id="SSF55874">
    <property type="entry name" value="ATPase domain of HSP90 chaperone/DNA topoisomerase II/histidine kinase"/>
    <property type="match status" value="1"/>
</dbReference>
<dbReference type="Pfam" id="PF08448">
    <property type="entry name" value="PAS_4"/>
    <property type="match status" value="1"/>
</dbReference>
<dbReference type="SMART" id="SM00086">
    <property type="entry name" value="PAC"/>
    <property type="match status" value="6"/>
</dbReference>
<keyword evidence="6" id="KW-0418">Kinase</keyword>
<dbReference type="PROSITE" id="PS50046">
    <property type="entry name" value="PHYTOCHROME_2"/>
    <property type="match status" value="2"/>
</dbReference>
<dbReference type="PROSITE" id="PS50113">
    <property type="entry name" value="PAC"/>
    <property type="match status" value="4"/>
</dbReference>
<gene>
    <name evidence="12" type="ORF">V2H45_03880</name>
</gene>
<dbReference type="InterPro" id="IPR001610">
    <property type="entry name" value="PAC"/>
</dbReference>
<keyword evidence="4" id="KW-0597">Phosphoprotein</keyword>
<dbReference type="InterPro" id="IPR013767">
    <property type="entry name" value="PAS_fold"/>
</dbReference>
<keyword evidence="13" id="KW-1185">Reference proteome</keyword>
<dbReference type="InterPro" id="IPR011495">
    <property type="entry name" value="Sig_transdc_His_kin_sub2_dim/P"/>
</dbReference>
<dbReference type="InterPro" id="IPR000014">
    <property type="entry name" value="PAS"/>
</dbReference>
<protein>
    <recommendedName>
        <fullName evidence="3">histidine kinase</fullName>
        <ecNumber evidence="3">2.7.13.3</ecNumber>
    </recommendedName>
</protein>
<evidence type="ECO:0000259" key="11">
    <source>
        <dbReference type="PROSITE" id="PS50113"/>
    </source>
</evidence>
<dbReference type="SMART" id="SM00387">
    <property type="entry name" value="HATPase_c"/>
    <property type="match status" value="1"/>
</dbReference>
<dbReference type="PANTHER" id="PTHR43304">
    <property type="entry name" value="PHYTOCHROME-LIKE PROTEIN CPH1"/>
    <property type="match status" value="1"/>
</dbReference>
<dbReference type="PROSITE" id="PS50112">
    <property type="entry name" value="PAS"/>
    <property type="match status" value="2"/>
</dbReference>
<feature type="domain" description="Histidine kinase" evidence="9">
    <location>
        <begin position="1430"/>
        <end position="1515"/>
    </location>
</feature>
<dbReference type="InterPro" id="IPR000700">
    <property type="entry name" value="PAS-assoc_C"/>
</dbReference>
<dbReference type="Pfam" id="PF08447">
    <property type="entry name" value="PAS_3"/>
    <property type="match status" value="3"/>
</dbReference>
<feature type="domain" description="PAS" evidence="10">
    <location>
        <begin position="266"/>
        <end position="338"/>
    </location>
</feature>
<keyword evidence="5" id="KW-0808">Transferase</keyword>
<dbReference type="Pfam" id="PF00989">
    <property type="entry name" value="PAS"/>
    <property type="match status" value="1"/>
</dbReference>
<dbReference type="SMART" id="SM00091">
    <property type="entry name" value="PAS"/>
    <property type="match status" value="6"/>
</dbReference>
<dbReference type="InterPro" id="IPR003594">
    <property type="entry name" value="HATPase_dom"/>
</dbReference>
<dbReference type="InterPro" id="IPR036890">
    <property type="entry name" value="HATPase_C_sf"/>
</dbReference>